<evidence type="ECO:0000256" key="4">
    <source>
        <dbReference type="SAM" id="Coils"/>
    </source>
</evidence>
<evidence type="ECO:0000256" key="2">
    <source>
        <dbReference type="ARBA" id="ARBA00009389"/>
    </source>
</evidence>
<protein>
    <submittedName>
        <fullName evidence="6">Associate of Myc 1 related protein</fullName>
    </submittedName>
</protein>
<gene>
    <name evidence="6" type="ORF">KIPB_012517</name>
</gene>
<evidence type="ECO:0000313" key="6">
    <source>
        <dbReference type="EMBL" id="GIQ89910.1"/>
    </source>
</evidence>
<accession>A0A9K3GPH2</accession>
<dbReference type="InterPro" id="IPR026060">
    <property type="entry name" value="AMY1"/>
</dbReference>
<dbReference type="InterPro" id="IPR004827">
    <property type="entry name" value="bZIP"/>
</dbReference>
<dbReference type="GO" id="GO:0005634">
    <property type="term" value="C:nucleus"/>
    <property type="evidence" value="ECO:0007669"/>
    <property type="project" value="UniProtKB-SubCell"/>
</dbReference>
<comment type="subcellular location">
    <subcellularLocation>
        <location evidence="1">Nucleus</location>
    </subcellularLocation>
</comment>
<reference evidence="6 7" key="1">
    <citation type="journal article" date="2018" name="PLoS ONE">
        <title>The draft genome of Kipferlia bialata reveals reductive genome evolution in fornicate parasites.</title>
        <authorList>
            <person name="Tanifuji G."/>
            <person name="Takabayashi S."/>
            <person name="Kume K."/>
            <person name="Takagi M."/>
            <person name="Nakayama T."/>
            <person name="Kamikawa R."/>
            <person name="Inagaki Y."/>
            <person name="Hashimoto T."/>
        </authorList>
    </citation>
    <scope>NUCLEOTIDE SEQUENCE [LARGE SCALE GENOMIC DNA]</scope>
    <source>
        <strain evidence="6">NY0173</strain>
    </source>
</reference>
<keyword evidence="7" id="KW-1185">Reference proteome</keyword>
<dbReference type="PANTHER" id="PTHR13168:SF0">
    <property type="entry name" value="C-MYC-BINDING PROTEIN"/>
    <property type="match status" value="1"/>
</dbReference>
<dbReference type="GO" id="GO:0003700">
    <property type="term" value="F:DNA-binding transcription factor activity"/>
    <property type="evidence" value="ECO:0007669"/>
    <property type="project" value="InterPro"/>
</dbReference>
<dbReference type="PRINTS" id="PR02028">
    <property type="entry name" value="CMYCBINDINGP"/>
</dbReference>
<comment type="caution">
    <text evidence="6">The sequence shown here is derived from an EMBL/GenBank/DDBJ whole genome shotgun (WGS) entry which is preliminary data.</text>
</comment>
<dbReference type="GO" id="GO:0003713">
    <property type="term" value="F:transcription coactivator activity"/>
    <property type="evidence" value="ECO:0007669"/>
    <property type="project" value="InterPro"/>
</dbReference>
<dbReference type="EMBL" id="BDIP01005564">
    <property type="protein sequence ID" value="GIQ89910.1"/>
    <property type="molecule type" value="Genomic_DNA"/>
</dbReference>
<proteinExistence type="inferred from homology"/>
<organism evidence="6 7">
    <name type="scientific">Kipferlia bialata</name>
    <dbReference type="NCBI Taxonomy" id="797122"/>
    <lineage>
        <taxon>Eukaryota</taxon>
        <taxon>Metamonada</taxon>
        <taxon>Carpediemonas-like organisms</taxon>
        <taxon>Kipferlia</taxon>
    </lineage>
</organism>
<dbReference type="PANTHER" id="PTHR13168">
    <property type="entry name" value="ASSOCIATE OF C-MYC AMY-1"/>
    <property type="match status" value="1"/>
</dbReference>
<sequence length="85" mass="9917">MENVDQKKEHFRRYLERNGVIDAFTKVLCALYEEPEHPANALEYVRQYLGSSSDNKVAALMERVSRLEAENQQLRDQCEQLSKGE</sequence>
<comment type="similarity">
    <text evidence="2">Belongs to the AMY1 family.</text>
</comment>
<name>A0A9K3GPH2_9EUKA</name>
<feature type="domain" description="BZIP" evidence="5">
    <location>
        <begin position="59"/>
        <end position="83"/>
    </location>
</feature>
<dbReference type="AlphaFoldDB" id="A0A9K3GPH2"/>
<dbReference type="OrthoDB" id="524165at2759"/>
<evidence type="ECO:0000313" key="7">
    <source>
        <dbReference type="Proteomes" id="UP000265618"/>
    </source>
</evidence>
<dbReference type="Proteomes" id="UP000265618">
    <property type="component" value="Unassembled WGS sequence"/>
</dbReference>
<dbReference type="Pfam" id="PF07716">
    <property type="entry name" value="bZIP_2"/>
    <property type="match status" value="1"/>
</dbReference>
<keyword evidence="3" id="KW-0539">Nucleus</keyword>
<evidence type="ECO:0000259" key="5">
    <source>
        <dbReference type="Pfam" id="PF07716"/>
    </source>
</evidence>
<evidence type="ECO:0000256" key="1">
    <source>
        <dbReference type="ARBA" id="ARBA00004123"/>
    </source>
</evidence>
<feature type="coiled-coil region" evidence="4">
    <location>
        <begin position="57"/>
        <end position="84"/>
    </location>
</feature>
<evidence type="ECO:0000256" key="3">
    <source>
        <dbReference type="ARBA" id="ARBA00023242"/>
    </source>
</evidence>
<keyword evidence="4" id="KW-0175">Coiled coil</keyword>